<evidence type="ECO:0000256" key="3">
    <source>
        <dbReference type="ARBA" id="ARBA00022576"/>
    </source>
</evidence>
<dbReference type="EMBL" id="JASPDQ010000005">
    <property type="protein sequence ID" value="MDK8601512.1"/>
    <property type="molecule type" value="Genomic_DNA"/>
</dbReference>
<evidence type="ECO:0000313" key="8">
    <source>
        <dbReference type="EMBL" id="KTF04061.1"/>
    </source>
</evidence>
<organism evidence="8 10">
    <name type="scientific">Trueperella bernardiae</name>
    <dbReference type="NCBI Taxonomy" id="59561"/>
    <lineage>
        <taxon>Bacteria</taxon>
        <taxon>Bacillati</taxon>
        <taxon>Actinomycetota</taxon>
        <taxon>Actinomycetes</taxon>
        <taxon>Actinomycetales</taxon>
        <taxon>Actinomycetaceae</taxon>
        <taxon>Trueperella</taxon>
    </lineage>
</organism>
<dbReference type="EMBL" id="LNIZ01000004">
    <property type="protein sequence ID" value="KTF04061.1"/>
    <property type="molecule type" value="Genomic_DNA"/>
</dbReference>
<dbReference type="OrthoDB" id="9763453at2"/>
<dbReference type="InterPro" id="IPR015424">
    <property type="entry name" value="PyrdxlP-dep_Trfase"/>
</dbReference>
<sequence length="400" mass="43088">MATEPRNRVSQRLAALQPSATLAVDAKAKALKAAGQPVIGFGAGEPNFPTPAHIVAAAIDAASDPKNHKYTIAKGLPELRAAIAEKTKADSGVVVDPDNIIVTNGGKQAVFQAFVSLLDDGDEVILPAPYWTTYPEAITLCGGVPVEVFAGSDQDYKVTVDQLEAARTDRTKVLLLCSPSNPTGSVYTPDELRAIGEWALDNGIWVISDEIYEHLIYAGEMAYILREVPQLQNQTIIVNGVAKTYAMTGWRVGWMHGPADVMKKVANFQSHITSNVNNVAQRAAIAALTGDQGVVEEMKEAFDRRRKTLVTMLREIEGFEVPEPTGAFYVFPNVQAVLGKEINGRVATTTSELAEIILEEAQVAVVPGEAFGAPGYIRLGYALGDEDLVEGVERIQRLFA</sequence>
<reference evidence="8 10" key="1">
    <citation type="submission" date="2015-11" db="EMBL/GenBank/DDBJ databases">
        <title>Draft Genome Sequence of the Type Strain Trueperella bernardiae LCDC 89-0504T, Isolated from Blood Culture.</title>
        <authorList>
            <person name="Bernier A.-M."/>
            <person name="Bernard K."/>
        </authorList>
    </citation>
    <scope>NUCLEOTIDE SEQUENCE [LARGE SCALE GENOMIC DNA]</scope>
    <source>
        <strain evidence="8 10">LCDC 89-0504</strain>
    </source>
</reference>
<evidence type="ECO:0000256" key="1">
    <source>
        <dbReference type="ARBA" id="ARBA00001933"/>
    </source>
</evidence>
<comment type="similarity">
    <text evidence="2 6">Belongs to the class-I pyridoxal-phosphate-dependent aminotransferase family.</text>
</comment>
<dbReference type="InterPro" id="IPR004838">
    <property type="entry name" value="NHTrfase_class1_PyrdxlP-BS"/>
</dbReference>
<dbReference type="SUPFAM" id="SSF53383">
    <property type="entry name" value="PLP-dependent transferases"/>
    <property type="match status" value="1"/>
</dbReference>
<dbReference type="PATRIC" id="fig|59561.3.peg.1027"/>
<evidence type="ECO:0000256" key="6">
    <source>
        <dbReference type="RuleBase" id="RU000481"/>
    </source>
</evidence>
<keyword evidence="3 6" id="KW-0032">Aminotransferase</keyword>
<dbReference type="PANTHER" id="PTHR46383">
    <property type="entry name" value="ASPARTATE AMINOTRANSFERASE"/>
    <property type="match status" value="1"/>
</dbReference>
<accession>A0A0W1KK72</accession>
<dbReference type="GO" id="GO:0030170">
    <property type="term" value="F:pyridoxal phosphate binding"/>
    <property type="evidence" value="ECO:0007669"/>
    <property type="project" value="InterPro"/>
</dbReference>
<keyword evidence="4 6" id="KW-0808">Transferase</keyword>
<dbReference type="RefSeq" id="WP_062613699.1">
    <property type="nucleotide sequence ID" value="NZ_CALTZF010000003.1"/>
</dbReference>
<dbReference type="STRING" id="59561.AQZ59_01034"/>
<dbReference type="InterPro" id="IPR015422">
    <property type="entry name" value="PyrdxlP-dep_Trfase_small"/>
</dbReference>
<dbReference type="Gene3D" id="3.90.1150.10">
    <property type="entry name" value="Aspartate Aminotransferase, domain 1"/>
    <property type="match status" value="1"/>
</dbReference>
<feature type="domain" description="Aminotransferase class I/classII large" evidence="7">
    <location>
        <begin position="37"/>
        <end position="395"/>
    </location>
</feature>
<dbReference type="InterPro" id="IPR050596">
    <property type="entry name" value="AspAT/PAT-like"/>
</dbReference>
<evidence type="ECO:0000313" key="9">
    <source>
        <dbReference type="EMBL" id="MDK8601512.1"/>
    </source>
</evidence>
<comment type="caution">
    <text evidence="8">The sequence shown here is derived from an EMBL/GenBank/DDBJ whole genome shotgun (WGS) entry which is preliminary data.</text>
</comment>
<dbReference type="AlphaFoldDB" id="A0A0W1KK72"/>
<dbReference type="FunFam" id="3.40.640.10:FF:000033">
    <property type="entry name" value="Aspartate aminotransferase"/>
    <property type="match status" value="1"/>
</dbReference>
<keyword evidence="10" id="KW-1185">Reference proteome</keyword>
<reference evidence="9" key="2">
    <citation type="submission" date="2023-05" db="EMBL/GenBank/DDBJ databases">
        <title>Genomic Catalog of Human Bladder Bacteria.</title>
        <authorList>
            <person name="Du J."/>
        </authorList>
    </citation>
    <scope>NUCLEOTIDE SEQUENCE</scope>
    <source>
        <strain evidence="9">UMB1304A</strain>
    </source>
</reference>
<dbReference type="Proteomes" id="UP001225576">
    <property type="component" value="Unassembled WGS sequence"/>
</dbReference>
<dbReference type="Gene3D" id="3.40.640.10">
    <property type="entry name" value="Type I PLP-dependent aspartate aminotransferase-like (Major domain)"/>
    <property type="match status" value="1"/>
</dbReference>
<evidence type="ECO:0000256" key="5">
    <source>
        <dbReference type="ARBA" id="ARBA00022898"/>
    </source>
</evidence>
<dbReference type="EC" id="2.6.1.-" evidence="6"/>
<proteinExistence type="inferred from homology"/>
<dbReference type="GO" id="GO:0006520">
    <property type="term" value="P:amino acid metabolic process"/>
    <property type="evidence" value="ECO:0007669"/>
    <property type="project" value="InterPro"/>
</dbReference>
<dbReference type="GO" id="GO:0008483">
    <property type="term" value="F:transaminase activity"/>
    <property type="evidence" value="ECO:0007669"/>
    <property type="project" value="UniProtKB-KW"/>
</dbReference>
<dbReference type="InterPro" id="IPR004839">
    <property type="entry name" value="Aminotransferase_I/II_large"/>
</dbReference>
<dbReference type="Proteomes" id="UP000054404">
    <property type="component" value="Unassembled WGS sequence"/>
</dbReference>
<evidence type="ECO:0000256" key="2">
    <source>
        <dbReference type="ARBA" id="ARBA00007441"/>
    </source>
</evidence>
<name>A0A0W1KK72_9ACTO</name>
<protein>
    <recommendedName>
        <fullName evidence="6">Aminotransferase</fullName>
        <ecNumber evidence="6">2.6.1.-</ecNumber>
    </recommendedName>
</protein>
<evidence type="ECO:0000259" key="7">
    <source>
        <dbReference type="Pfam" id="PF00155"/>
    </source>
</evidence>
<dbReference type="InterPro" id="IPR015421">
    <property type="entry name" value="PyrdxlP-dep_Trfase_major"/>
</dbReference>
<keyword evidence="5" id="KW-0663">Pyridoxal phosphate</keyword>
<evidence type="ECO:0000313" key="10">
    <source>
        <dbReference type="Proteomes" id="UP000054404"/>
    </source>
</evidence>
<comment type="cofactor">
    <cofactor evidence="1 6">
        <name>pyridoxal 5'-phosphate</name>
        <dbReference type="ChEBI" id="CHEBI:597326"/>
    </cofactor>
</comment>
<gene>
    <name evidence="8" type="ORF">AQZ59_01034</name>
    <name evidence="9" type="ORF">QP858_03440</name>
</gene>
<evidence type="ECO:0000256" key="4">
    <source>
        <dbReference type="ARBA" id="ARBA00022679"/>
    </source>
</evidence>
<dbReference type="PROSITE" id="PS00105">
    <property type="entry name" value="AA_TRANSFER_CLASS_1"/>
    <property type="match status" value="1"/>
</dbReference>
<dbReference type="Pfam" id="PF00155">
    <property type="entry name" value="Aminotran_1_2"/>
    <property type="match status" value="1"/>
</dbReference>
<dbReference type="CDD" id="cd00609">
    <property type="entry name" value="AAT_like"/>
    <property type="match status" value="1"/>
</dbReference>
<dbReference type="PANTHER" id="PTHR46383:SF1">
    <property type="entry name" value="ASPARTATE AMINOTRANSFERASE"/>
    <property type="match status" value="1"/>
</dbReference>